<dbReference type="EMBL" id="JANAKD010000034">
    <property type="protein sequence ID" value="KAJ3498793.1"/>
    <property type="molecule type" value="Genomic_DNA"/>
</dbReference>
<accession>A0ACC1R5F6</accession>
<evidence type="ECO:0000313" key="2">
    <source>
        <dbReference type="Proteomes" id="UP001148737"/>
    </source>
</evidence>
<comment type="caution">
    <text evidence="1">The sequence shown here is derived from an EMBL/GenBank/DDBJ whole genome shotgun (WGS) entry which is preliminary data.</text>
</comment>
<name>A0ACC1R5F6_9HYPO</name>
<proteinExistence type="predicted"/>
<keyword evidence="2" id="KW-1185">Reference proteome</keyword>
<sequence length="1733" mass="192312">MVTNLEGLLERIVLLSSCAGEQGCLVSDLLASILSLLSISECQPSHDEVFQILDDPHSDPHRTTAIVWKWVVERNDVSVGHDRRYNDATFREILSLAQEPSSVESSRKAPAAEINSETKDGLRLYVSENTMWESLTGHGVDNKRVPRSEWILLQGIASTTSNGILQGDLGRLVGQDKRSVPKRTGCLVEKGYITKRTTLVRGTKTSKLWLKFLAPSAPEESTEGGEAETDITFSRQSLIESLEAVPWHTRWTGESIDFKVLATTIMALCKEWNVMRLQDLKSKLGVLGMTWQMKVVSKICRFLNARGTIQYVAAKLNNRIFKDCIRFNREMNARDWSIFLATGKRTTKSARNSTQDNGEEDTTLSGAPRGGQGFAEPHCSLWSIYTPITALVAQCILESGPEGLTNPQLCAMTIGPSFTRYLAGLTASISSENIQPGNVKHLAIKSERGRPGKSSSLYWYFMDAAGDQSSAQNEILPLKSKTKQKEKEPSLLQAYDFTPLAHTSAGGASTLSELCQRGLSQQKKRGRPKKIKSELQSNPANTLHNEAVLEGGLSTGARESEPDSQIIDIKNIEEAVDGDVLNKGAREEPQEPTVRARGRPRTRGGGQTAQKPSSKTQPPSNRQFKCDKCEGSWKNDVGLKYHLEKSQTPCNPSFKPQLMPTPKKKAKFAANDPQVAQTTKSTGKASISDTSANSRRAGVVTVGGLQNRKGEEYFSSATAASRKKKHRVLEPITGNDDISILSGQAELLSTTAGPPPRQVDPFTKPSTRQSAVDDPVDEIQKRPETSQNLSESRDIVYEEPESHIATPALSPGEPRPATEIIKEVPKRPGPKNSIRQELMDTIVGLLYQYGGALPTGQSLDILVCDKWTSQHHTDDVPSGARIKSVMLQMIREKTIVDQWHAFRAPDGRIGKCQIITIPSIMAFAPETRALVEAIRQIHPAAILPNQIPGVPRAPDNAIMPKEEGEEEEDGEETDAGKPSKCDSKVGGRGRRSLAAGVAILNAPVYAAQIATKRAADSSEFLGSPSGKRRRMAATDAEISQNQQLWPLLEGPPPSNDVPRRIPPPSTGLTLDVLFHDAAKTSEARMPLWTRDNASRCFEHFVKSMAQGGWIEGSTWFSWASYHEASFPARKASQNDRAQFDYFVEKLKGCLNIEIEADYSIQLPTEANSVFINFLGGDTGNHTQMPRLQWNKTEKRQSAAPKAVVRADEEDSGFSSASADEGPELLIPPEKVSHSTAPTIHPTPVASVKRVVLTSRNLTSLPPDVDEQSLPADSQAGVDNNELVAAFVVIRSLLGGVDKVIDWGLLAALFPTVGLPSLRRFWARIRKEKASFLSKATQDFQESFIIAIQNDEITIPDYERPLDYDWKSLIQWAMRHPNQEQIRLPLSREKFHHEFKLEDDNNSIEDWKEKFFHPQSSVYSRFEAATLTAASLTATEAKQVSEAQPALTTVDIARSWIRSLCCTSETEYTPQDVKERFSLLSQDTPQQNNSVLKTAIDQLTRERVICKSKRTPFGGRPYRLNEGYTSVLAKVAHRQKYIDAVAFKNDLDMAFKGSKTMRVPYTLSDGAMMALTNLIASERIRISAPSVPNIPFGFEPGNYESRKYPKSYYHLDLEVEPTQSYLFDDEIEILEVIRQIGPPREGREREIPQWIDFFGKLDEQRWADIFGAVCFAFNTRGVMSVKGICDTVTPILDAFEARLIISWGLKVGVFVRTMEHAQVTLGEWWWLVVQRRGE</sequence>
<protein>
    <submittedName>
        <fullName evidence="1">Uncharacterized protein</fullName>
    </submittedName>
</protein>
<evidence type="ECO:0000313" key="1">
    <source>
        <dbReference type="EMBL" id="KAJ3498793.1"/>
    </source>
</evidence>
<gene>
    <name evidence="1" type="ORF">NLG97_g862</name>
</gene>
<dbReference type="Proteomes" id="UP001148737">
    <property type="component" value="Unassembled WGS sequence"/>
</dbReference>
<organism evidence="1 2">
    <name type="scientific">Lecanicillium saksenae</name>
    <dbReference type="NCBI Taxonomy" id="468837"/>
    <lineage>
        <taxon>Eukaryota</taxon>
        <taxon>Fungi</taxon>
        <taxon>Dikarya</taxon>
        <taxon>Ascomycota</taxon>
        <taxon>Pezizomycotina</taxon>
        <taxon>Sordariomycetes</taxon>
        <taxon>Hypocreomycetidae</taxon>
        <taxon>Hypocreales</taxon>
        <taxon>Cordycipitaceae</taxon>
        <taxon>Lecanicillium</taxon>
    </lineage>
</organism>
<reference evidence="1" key="1">
    <citation type="submission" date="2022-07" db="EMBL/GenBank/DDBJ databases">
        <title>Genome Sequence of Lecanicillium saksenae.</title>
        <authorList>
            <person name="Buettner E."/>
        </authorList>
    </citation>
    <scope>NUCLEOTIDE SEQUENCE</scope>
    <source>
        <strain evidence="1">VT-O1</strain>
    </source>
</reference>